<gene>
    <name evidence="1" type="ORF">AZ78_2723</name>
</gene>
<organism evidence="1 2">
    <name type="scientific">Lysobacter capsici AZ78</name>
    <dbReference type="NCBI Taxonomy" id="1444315"/>
    <lineage>
        <taxon>Bacteria</taxon>
        <taxon>Pseudomonadati</taxon>
        <taxon>Pseudomonadota</taxon>
        <taxon>Gammaproteobacteria</taxon>
        <taxon>Lysobacterales</taxon>
        <taxon>Lysobacteraceae</taxon>
        <taxon>Lysobacter</taxon>
    </lineage>
</organism>
<dbReference type="Proteomes" id="UP000023435">
    <property type="component" value="Unassembled WGS sequence"/>
</dbReference>
<proteinExistence type="predicted"/>
<reference evidence="1 2" key="1">
    <citation type="journal article" date="2014" name="Genome Announc.">
        <title>Draft Genome Sequence of Lysobacter capsici AZ78, a Bacterium Antagonistic to Plant-Pathogenic Oomycetes.</title>
        <authorList>
            <person name="Puopolo G."/>
            <person name="Sonego P."/>
            <person name="Engelen K."/>
            <person name="Pertot I."/>
        </authorList>
    </citation>
    <scope>NUCLEOTIDE SEQUENCE [LARGE SCALE GENOMIC DNA]</scope>
    <source>
        <strain evidence="1 2">AZ78</strain>
    </source>
</reference>
<keyword evidence="2" id="KW-1185">Reference proteome</keyword>
<protein>
    <submittedName>
        <fullName evidence="1">Uncharacterized protein</fullName>
    </submittedName>
</protein>
<name>A0A108U9R2_9GAMM</name>
<accession>A0A108U9R2</accession>
<dbReference type="EMBL" id="JAJA02000001">
    <property type="protein sequence ID" value="KWS05172.1"/>
    <property type="molecule type" value="Genomic_DNA"/>
</dbReference>
<dbReference type="AlphaFoldDB" id="A0A108U9R2"/>
<evidence type="ECO:0000313" key="2">
    <source>
        <dbReference type="Proteomes" id="UP000023435"/>
    </source>
</evidence>
<sequence>MLDLKISIPAPLPSNMFGTPPSFIPEAMFWPLVYASI</sequence>
<comment type="caution">
    <text evidence="1">The sequence shown here is derived from an EMBL/GenBank/DDBJ whole genome shotgun (WGS) entry which is preliminary data.</text>
</comment>
<evidence type="ECO:0000313" key="1">
    <source>
        <dbReference type="EMBL" id="KWS05172.1"/>
    </source>
</evidence>